<comment type="caution">
    <text evidence="3">The sequence shown here is derived from an EMBL/GenBank/DDBJ whole genome shotgun (WGS) entry which is preliminary data.</text>
</comment>
<reference evidence="3 4" key="1">
    <citation type="journal article" date="2013" name="Nat. Genet.">
        <title>The genome of the hydatid tapeworm Echinococcus granulosus.</title>
        <authorList>
            <person name="Zheng H."/>
            <person name="Zhang W."/>
            <person name="Zhang L."/>
            <person name="Zhang Z."/>
            <person name="Li J."/>
            <person name="Lu G."/>
            <person name="Zhu Y."/>
            <person name="Wang Y."/>
            <person name="Huang Y."/>
            <person name="Liu J."/>
            <person name="Kang H."/>
            <person name="Chen J."/>
            <person name="Wang L."/>
            <person name="Chen A."/>
            <person name="Yu S."/>
            <person name="Gao Z."/>
            <person name="Jin L."/>
            <person name="Gu W."/>
            <person name="Wang Z."/>
            <person name="Zhao L."/>
            <person name="Shi B."/>
            <person name="Wen H."/>
            <person name="Lin R."/>
            <person name="Jones M.K."/>
            <person name="Brejova B."/>
            <person name="Vinar T."/>
            <person name="Zhao G."/>
            <person name="McManus D.P."/>
            <person name="Chen Z."/>
            <person name="Zhou Y."/>
            <person name="Wang S."/>
        </authorList>
    </citation>
    <scope>NUCLEOTIDE SEQUENCE [LARGE SCALE GENOMIC DNA]</scope>
</reference>
<accession>W6UTP2</accession>
<feature type="transmembrane region" description="Helical" evidence="1">
    <location>
        <begin position="176"/>
        <end position="194"/>
    </location>
</feature>
<dbReference type="AlphaFoldDB" id="W6UTP2"/>
<keyword evidence="1" id="KW-1133">Transmembrane helix</keyword>
<dbReference type="InterPro" id="IPR012340">
    <property type="entry name" value="NA-bd_OB-fold"/>
</dbReference>
<organism evidence="3 4">
    <name type="scientific">Echinococcus granulosus</name>
    <name type="common">Hydatid tapeworm</name>
    <dbReference type="NCBI Taxonomy" id="6210"/>
    <lineage>
        <taxon>Eukaryota</taxon>
        <taxon>Metazoa</taxon>
        <taxon>Spiralia</taxon>
        <taxon>Lophotrochozoa</taxon>
        <taxon>Platyhelminthes</taxon>
        <taxon>Cestoda</taxon>
        <taxon>Eucestoda</taxon>
        <taxon>Cyclophyllidea</taxon>
        <taxon>Taeniidae</taxon>
        <taxon>Echinococcus</taxon>
        <taxon>Echinococcus granulosus group</taxon>
    </lineage>
</organism>
<evidence type="ECO:0000259" key="2">
    <source>
        <dbReference type="Pfam" id="PF14780"/>
    </source>
</evidence>
<evidence type="ECO:0000256" key="1">
    <source>
        <dbReference type="SAM" id="Phobius"/>
    </source>
</evidence>
<dbReference type="GeneID" id="36335989"/>
<dbReference type="OrthoDB" id="6257070at2759"/>
<dbReference type="CTD" id="36335989"/>
<feature type="domain" description="Nucleolus and neural progenitor protein-like N-terminal" evidence="2">
    <location>
        <begin position="61"/>
        <end position="209"/>
    </location>
</feature>
<evidence type="ECO:0000313" key="3">
    <source>
        <dbReference type="EMBL" id="EUB65005.1"/>
    </source>
</evidence>
<gene>
    <name evidence="3" type="ORF">EGR_00274</name>
</gene>
<dbReference type="RefSeq" id="XP_024356201.1">
    <property type="nucleotide sequence ID" value="XM_024489523.1"/>
</dbReference>
<name>W6UTP2_ECHGR</name>
<evidence type="ECO:0000313" key="4">
    <source>
        <dbReference type="Proteomes" id="UP000019149"/>
    </source>
</evidence>
<dbReference type="KEGG" id="egl:EGR_00274"/>
<dbReference type="Proteomes" id="UP000019149">
    <property type="component" value="Unassembled WGS sequence"/>
</dbReference>
<dbReference type="STRING" id="6210.W6UTP2"/>
<protein>
    <recommendedName>
        <fullName evidence="2">Nucleolus and neural progenitor protein-like N-terminal domain-containing protein</fullName>
    </recommendedName>
</protein>
<dbReference type="EMBL" id="APAU02000001">
    <property type="protein sequence ID" value="EUB65005.1"/>
    <property type="molecule type" value="Genomic_DNA"/>
</dbReference>
<dbReference type="Pfam" id="PF14780">
    <property type="entry name" value="NEPRO_N"/>
    <property type="match status" value="1"/>
</dbReference>
<dbReference type="InterPro" id="IPR027951">
    <property type="entry name" value="Nepro_N"/>
</dbReference>
<proteinExistence type="predicted"/>
<dbReference type="Gene3D" id="2.40.50.140">
    <property type="entry name" value="Nucleic acid-binding proteins"/>
    <property type="match status" value="1"/>
</dbReference>
<sequence length="469" mass="52944">MGCKTASPYKLIQAHMYKQIFSTVKRNQYTTIVLQLGNNVTGIAPGNKLHPVRPFDQNVNVFAETLSKWDMQNDDLAIANRIVRRFKNQQRHFIHFSKLCHLTRLLRKAGSGRSNFCLNYVIRGLEATEMNQCFSRNCIDFFLLALNSWQSEICIIRALCMSCWRHSERQMLTGHFVKLATLIMIVLARILILAEKSILSSVEVYSSIYAIRSQVPNVGVAMDCLSRLPKKLEFESVIPLNERCIAFLNLPCASSQTGTSVTAPKNCSVESTLYRRKSHELKFVSIGSTDKLTGQTPIVSKEFPKGEERTAEASPKVKGQAFEELELSRNVIQIDICHSKWTSLRTYYSMNSTPISTPSVKLSRPKDSLISAYEARDDIVEILSPGKLDDLPCILVDVSLLSGDFKRSLTVDAGLKRLVQFIGSLLLSPNSRKNWSLRALTHTFMDGVDMRSYGEVVRITRPYAQAINF</sequence>
<keyword evidence="4" id="KW-1185">Reference proteome</keyword>
<keyword evidence="1" id="KW-0472">Membrane</keyword>
<keyword evidence="1" id="KW-0812">Transmembrane</keyword>